<feature type="non-terminal residue" evidence="2">
    <location>
        <position position="70"/>
    </location>
</feature>
<dbReference type="AlphaFoldDB" id="A0ABD0MN28"/>
<reference evidence="2 3" key="1">
    <citation type="submission" date="2024-05" db="EMBL/GenBank/DDBJ databases">
        <title>Genome sequencing and assembly of Indian major carp, Cirrhinus mrigala (Hamilton, 1822).</title>
        <authorList>
            <person name="Mohindra V."/>
            <person name="Chowdhury L.M."/>
            <person name="Lal K."/>
            <person name="Jena J.K."/>
        </authorList>
    </citation>
    <scope>NUCLEOTIDE SEQUENCE [LARGE SCALE GENOMIC DNA]</scope>
    <source>
        <strain evidence="2">CM1030</strain>
        <tissue evidence="2">Blood</tissue>
    </source>
</reference>
<feature type="non-terminal residue" evidence="2">
    <location>
        <position position="1"/>
    </location>
</feature>
<accession>A0ABD0MN28</accession>
<feature type="region of interest" description="Disordered" evidence="1">
    <location>
        <begin position="1"/>
        <end position="70"/>
    </location>
</feature>
<evidence type="ECO:0000313" key="3">
    <source>
        <dbReference type="Proteomes" id="UP001529510"/>
    </source>
</evidence>
<feature type="compositionally biased region" description="Low complexity" evidence="1">
    <location>
        <begin position="56"/>
        <end position="70"/>
    </location>
</feature>
<sequence length="70" mass="7052">RVVVPLEQRGSGNPGLSGSSASGRGTFTRTHTSSALSGGVTHTLSDAGTHTGHGLTSVQTSVSTVQQPRH</sequence>
<comment type="caution">
    <text evidence="2">The sequence shown here is derived from an EMBL/GenBank/DDBJ whole genome shotgun (WGS) entry which is preliminary data.</text>
</comment>
<protein>
    <submittedName>
        <fullName evidence="2">Uncharacterized protein</fullName>
    </submittedName>
</protein>
<evidence type="ECO:0000313" key="2">
    <source>
        <dbReference type="EMBL" id="KAL0150036.1"/>
    </source>
</evidence>
<feature type="compositionally biased region" description="Polar residues" evidence="1">
    <location>
        <begin position="10"/>
        <end position="48"/>
    </location>
</feature>
<dbReference type="Proteomes" id="UP001529510">
    <property type="component" value="Unassembled WGS sequence"/>
</dbReference>
<organism evidence="2 3">
    <name type="scientific">Cirrhinus mrigala</name>
    <name type="common">Mrigala</name>
    <dbReference type="NCBI Taxonomy" id="683832"/>
    <lineage>
        <taxon>Eukaryota</taxon>
        <taxon>Metazoa</taxon>
        <taxon>Chordata</taxon>
        <taxon>Craniata</taxon>
        <taxon>Vertebrata</taxon>
        <taxon>Euteleostomi</taxon>
        <taxon>Actinopterygii</taxon>
        <taxon>Neopterygii</taxon>
        <taxon>Teleostei</taxon>
        <taxon>Ostariophysi</taxon>
        <taxon>Cypriniformes</taxon>
        <taxon>Cyprinidae</taxon>
        <taxon>Labeoninae</taxon>
        <taxon>Labeonini</taxon>
        <taxon>Cirrhinus</taxon>
    </lineage>
</organism>
<gene>
    <name evidence="2" type="ORF">M9458_054695</name>
</gene>
<keyword evidence="3" id="KW-1185">Reference proteome</keyword>
<evidence type="ECO:0000256" key="1">
    <source>
        <dbReference type="SAM" id="MobiDB-lite"/>
    </source>
</evidence>
<name>A0ABD0MN28_CIRMR</name>
<dbReference type="EMBL" id="JAMKFB020000308">
    <property type="protein sequence ID" value="KAL0150036.1"/>
    <property type="molecule type" value="Genomic_DNA"/>
</dbReference>
<proteinExistence type="predicted"/>